<evidence type="ECO:0000313" key="7">
    <source>
        <dbReference type="EMBL" id="HCT56033.1"/>
    </source>
</evidence>
<dbReference type="GO" id="GO:0009279">
    <property type="term" value="C:cell outer membrane"/>
    <property type="evidence" value="ECO:0007669"/>
    <property type="project" value="UniProtKB-SubCell"/>
</dbReference>
<keyword evidence="7" id="KW-0675">Receptor</keyword>
<reference evidence="7 8" key="1">
    <citation type="journal article" date="2018" name="Nat. Biotechnol.">
        <title>A standardized bacterial taxonomy based on genome phylogeny substantially revises the tree of life.</title>
        <authorList>
            <person name="Parks D.H."/>
            <person name="Chuvochina M."/>
            <person name="Waite D.W."/>
            <person name="Rinke C."/>
            <person name="Skarshewski A."/>
            <person name="Chaumeil P.A."/>
            <person name="Hugenholtz P."/>
        </authorList>
    </citation>
    <scope>NUCLEOTIDE SEQUENCE [LARGE SCALE GENOMIC DNA]</scope>
    <source>
        <strain evidence="7">UBA8844</strain>
    </source>
</reference>
<dbReference type="AlphaFoldDB" id="A0A3D4V4J3"/>
<feature type="domain" description="TonB-dependent receptor plug" evidence="6">
    <location>
        <begin position="194"/>
        <end position="281"/>
    </location>
</feature>
<dbReference type="Gene3D" id="2.170.130.10">
    <property type="entry name" value="TonB-dependent receptor, plug domain"/>
    <property type="match status" value="1"/>
</dbReference>
<dbReference type="Pfam" id="PF00593">
    <property type="entry name" value="TonB_dep_Rec_b-barrel"/>
    <property type="match status" value="1"/>
</dbReference>
<dbReference type="InterPro" id="IPR000531">
    <property type="entry name" value="Beta-barrel_TonB"/>
</dbReference>
<dbReference type="InterPro" id="IPR036942">
    <property type="entry name" value="Beta-barrel_TonB_sf"/>
</dbReference>
<dbReference type="Pfam" id="PF13620">
    <property type="entry name" value="CarboxypepD_reg"/>
    <property type="match status" value="1"/>
</dbReference>
<evidence type="ECO:0000256" key="2">
    <source>
        <dbReference type="ARBA" id="ARBA00023136"/>
    </source>
</evidence>
<sequence>MTHSLHSRELFETWVTELWDIRRRSTDRVAQFVSSVSTYLMRTKAYALHRVARHLMLAITAAVVTTVVPTQLRSQAATAAPAADAQTGRLTGRIVDATTGQGITAAQIQIVGTGLGIQSGVDGRYTIVRVPAGTVTLQVRRIGYGPKTITGLIVPANGTIEQDVSLSSADVQLAAVSVTATKEKGTVSEALNQQKNATNVVNAITAEQIARSPDSDAAQAAQRVSGVTVQDGKYLQVRGLGERYTTASLNGARIPSPEPERKVVPLDLFPAGLLQDVTTSKTFTPDQPGDFAGANVNIRTREFPARRQINYTTSVGANNLVRGQTLPFAPRAGGELFGMASSSRRIPDAISQANFMSNIPQSVYNQMALEQRNVWNATPRKGAMNGSFGASTGGNTILGRRVGYVLSANYGYSEEVRANERFAVGNQGPNNTVVPLTQVEGQTGRSSIQWGGIANFSTIVGKGNRFSLNTTATRSADNEARIDRGFDENLADSIARTTLRYVERSVATANLQGEHQLSERNKTAWSATYANTSRKEPDRSDIVYSRDGTGKYSLLSSLDGARRLYFDLQENNATAQFDHTMNIGAIANQNVVKFGAYMRSTDRTAQAPIYAFLSRADESIRTQNPDVIFGAGQACANCSLINVQPIGQAGSYTASDRTTAGYLMTDWGLGSRVRVIAGARVEQADINVQSSTQGGFTAVADLKNTDVLPSLLLNTRLTDNQNLRFGITRTLARPEYRELAPVTFRDVLGGVSVTGNDKLVRSLIDNYDLRWEAFPTPGEVFSIGVFAKRFDRPIERVESATSGAYQARFQNALQAVNLGVELEARKSLAMFGEWAAPFTAFSNVTLMRSSVDLDTLQGLTVTDKTRRLVGQAPYVVNAGLSYSNLSGSTNATVLYNVVGERIYAAGVLPLPNIVEMPRHVVDMSLRFPVWGSLTGRVDARNILDARYRFMQGNLEREGYNAGRNFSMGFSWRQ</sequence>
<evidence type="ECO:0000256" key="4">
    <source>
        <dbReference type="RuleBase" id="RU003357"/>
    </source>
</evidence>
<dbReference type="PANTHER" id="PTHR40980:SF5">
    <property type="entry name" value="TONB-DEPENDENT RECEPTOR"/>
    <property type="match status" value="1"/>
</dbReference>
<proteinExistence type="inferred from homology"/>
<dbReference type="Proteomes" id="UP000264071">
    <property type="component" value="Unassembled WGS sequence"/>
</dbReference>
<comment type="similarity">
    <text evidence="4">Belongs to the TonB-dependent receptor family.</text>
</comment>
<evidence type="ECO:0000313" key="8">
    <source>
        <dbReference type="Proteomes" id="UP000264071"/>
    </source>
</evidence>
<protein>
    <submittedName>
        <fullName evidence="7">TonB-dependent receptor</fullName>
    </submittedName>
</protein>
<dbReference type="InterPro" id="IPR012910">
    <property type="entry name" value="Plug_dom"/>
</dbReference>
<evidence type="ECO:0000256" key="3">
    <source>
        <dbReference type="ARBA" id="ARBA00023237"/>
    </source>
</evidence>
<dbReference type="Gene3D" id="2.60.40.1120">
    <property type="entry name" value="Carboxypeptidase-like, regulatory domain"/>
    <property type="match status" value="1"/>
</dbReference>
<accession>A0A3D4V4J3</accession>
<comment type="subcellular location">
    <subcellularLocation>
        <location evidence="1 4">Cell outer membrane</location>
    </subcellularLocation>
</comment>
<organism evidence="7 8">
    <name type="scientific">Gemmatimonas aurantiaca</name>
    <dbReference type="NCBI Taxonomy" id="173480"/>
    <lineage>
        <taxon>Bacteria</taxon>
        <taxon>Pseudomonadati</taxon>
        <taxon>Gemmatimonadota</taxon>
        <taxon>Gemmatimonadia</taxon>
        <taxon>Gemmatimonadales</taxon>
        <taxon>Gemmatimonadaceae</taxon>
        <taxon>Gemmatimonas</taxon>
    </lineage>
</organism>
<keyword evidence="4" id="KW-0798">TonB box</keyword>
<evidence type="ECO:0000256" key="1">
    <source>
        <dbReference type="ARBA" id="ARBA00004442"/>
    </source>
</evidence>
<evidence type="ECO:0000259" key="6">
    <source>
        <dbReference type="Pfam" id="PF07715"/>
    </source>
</evidence>
<keyword evidence="2 4" id="KW-0472">Membrane</keyword>
<dbReference type="SUPFAM" id="SSF56935">
    <property type="entry name" value="Porins"/>
    <property type="match status" value="1"/>
</dbReference>
<dbReference type="InterPro" id="IPR037066">
    <property type="entry name" value="Plug_dom_sf"/>
</dbReference>
<keyword evidence="3" id="KW-0998">Cell outer membrane</keyword>
<dbReference type="Gene3D" id="2.40.170.20">
    <property type="entry name" value="TonB-dependent receptor, beta-barrel domain"/>
    <property type="match status" value="1"/>
</dbReference>
<comment type="caution">
    <text evidence="7">The sequence shown here is derived from an EMBL/GenBank/DDBJ whole genome shotgun (WGS) entry which is preliminary data.</text>
</comment>
<evidence type="ECO:0000259" key="5">
    <source>
        <dbReference type="Pfam" id="PF00593"/>
    </source>
</evidence>
<dbReference type="Pfam" id="PF07715">
    <property type="entry name" value="Plug"/>
    <property type="match status" value="1"/>
</dbReference>
<dbReference type="EMBL" id="DPIY01000002">
    <property type="protein sequence ID" value="HCT56033.1"/>
    <property type="molecule type" value="Genomic_DNA"/>
</dbReference>
<dbReference type="SUPFAM" id="SSF49464">
    <property type="entry name" value="Carboxypeptidase regulatory domain-like"/>
    <property type="match status" value="1"/>
</dbReference>
<feature type="domain" description="TonB-dependent receptor-like beta-barrel" evidence="5">
    <location>
        <begin position="470"/>
        <end position="938"/>
    </location>
</feature>
<name>A0A3D4V4J3_9BACT</name>
<gene>
    <name evidence="7" type="ORF">DGD08_02345</name>
</gene>
<dbReference type="InterPro" id="IPR008969">
    <property type="entry name" value="CarboxyPept-like_regulatory"/>
</dbReference>
<dbReference type="PANTHER" id="PTHR40980">
    <property type="entry name" value="PLUG DOMAIN-CONTAINING PROTEIN"/>
    <property type="match status" value="1"/>
</dbReference>